<dbReference type="Proteomes" id="UP000187203">
    <property type="component" value="Unassembled WGS sequence"/>
</dbReference>
<reference evidence="2" key="1">
    <citation type="submission" date="2013-09" db="EMBL/GenBank/DDBJ databases">
        <title>Corchorus olitorius genome sequencing.</title>
        <authorList>
            <person name="Alam M."/>
            <person name="Haque M.S."/>
            <person name="Islam M.S."/>
            <person name="Emdad E.M."/>
            <person name="Islam M.M."/>
            <person name="Ahmed B."/>
            <person name="Halim A."/>
            <person name="Hossen Q.M.M."/>
            <person name="Hossain M.Z."/>
            <person name="Ahmed R."/>
            <person name="Khan M.M."/>
            <person name="Islam R."/>
            <person name="Rashid M.M."/>
            <person name="Khan S.A."/>
            <person name="Rahman M.S."/>
            <person name="Alam M."/>
            <person name="Yahiya A.S."/>
            <person name="Khan M.S."/>
            <person name="Azam M.S."/>
            <person name="Haque T."/>
            <person name="Lashkar M.Z.H."/>
            <person name="Akhand A.I."/>
            <person name="Morshed G."/>
            <person name="Roy S."/>
            <person name="Uddin K.S."/>
            <person name="Rabeya T."/>
            <person name="Hossain A.S."/>
            <person name="Chowdhury A."/>
            <person name="Snigdha A.R."/>
            <person name="Mortoza M.S."/>
            <person name="Matin S.A."/>
            <person name="Hoque S.M.E."/>
            <person name="Islam M.K."/>
            <person name="Roy D.K."/>
            <person name="Haider R."/>
            <person name="Moosa M.M."/>
            <person name="Elias S.M."/>
            <person name="Hasan A.M."/>
            <person name="Jahan S."/>
            <person name="Shafiuddin M."/>
            <person name="Mahmood N."/>
            <person name="Shommy N.S."/>
        </authorList>
    </citation>
    <scope>NUCLEOTIDE SEQUENCE [LARGE SCALE GENOMIC DNA]</scope>
    <source>
        <strain evidence="2">cv. O-4</strain>
    </source>
</reference>
<evidence type="ECO:0000313" key="2">
    <source>
        <dbReference type="Proteomes" id="UP000187203"/>
    </source>
</evidence>
<organism evidence="1 2">
    <name type="scientific">Corchorus olitorius</name>
    <dbReference type="NCBI Taxonomy" id="93759"/>
    <lineage>
        <taxon>Eukaryota</taxon>
        <taxon>Viridiplantae</taxon>
        <taxon>Streptophyta</taxon>
        <taxon>Embryophyta</taxon>
        <taxon>Tracheophyta</taxon>
        <taxon>Spermatophyta</taxon>
        <taxon>Magnoliopsida</taxon>
        <taxon>eudicotyledons</taxon>
        <taxon>Gunneridae</taxon>
        <taxon>Pentapetalae</taxon>
        <taxon>rosids</taxon>
        <taxon>malvids</taxon>
        <taxon>Malvales</taxon>
        <taxon>Malvaceae</taxon>
        <taxon>Grewioideae</taxon>
        <taxon>Apeibeae</taxon>
        <taxon>Corchorus</taxon>
    </lineage>
</organism>
<proteinExistence type="predicted"/>
<name>A0A1R3G0R5_9ROSI</name>
<protein>
    <submittedName>
        <fullName evidence="1">Uncharacterized protein</fullName>
    </submittedName>
</protein>
<accession>A0A1R3G0R5</accession>
<keyword evidence="2" id="KW-1185">Reference proteome</keyword>
<evidence type="ECO:0000313" key="1">
    <source>
        <dbReference type="EMBL" id="OMO51674.1"/>
    </source>
</evidence>
<sequence length="70" mass="8158">MWLMTWLIKQFGGLCGRSTRLATLAMAPHVDFLTNESLSRCNKKLRVKIFLPFRALFWLLDVLLCYNVPV</sequence>
<dbReference type="AlphaFoldDB" id="A0A1R3G0R5"/>
<dbReference type="EMBL" id="AWUE01024086">
    <property type="protein sequence ID" value="OMO51674.1"/>
    <property type="molecule type" value="Genomic_DNA"/>
</dbReference>
<gene>
    <name evidence="1" type="ORF">COLO4_37575</name>
</gene>
<comment type="caution">
    <text evidence="1">The sequence shown here is derived from an EMBL/GenBank/DDBJ whole genome shotgun (WGS) entry which is preliminary data.</text>
</comment>